<protein>
    <submittedName>
        <fullName evidence="2">Uncharacterized protein</fullName>
    </submittedName>
</protein>
<feature type="compositionally biased region" description="Polar residues" evidence="1">
    <location>
        <begin position="329"/>
        <end position="339"/>
    </location>
</feature>
<feature type="region of interest" description="Disordered" evidence="1">
    <location>
        <begin position="316"/>
        <end position="339"/>
    </location>
</feature>
<organism evidence="2 3">
    <name type="scientific">Taxus chinensis</name>
    <name type="common">Chinese yew</name>
    <name type="synonym">Taxus wallichiana var. chinensis</name>
    <dbReference type="NCBI Taxonomy" id="29808"/>
    <lineage>
        <taxon>Eukaryota</taxon>
        <taxon>Viridiplantae</taxon>
        <taxon>Streptophyta</taxon>
        <taxon>Embryophyta</taxon>
        <taxon>Tracheophyta</taxon>
        <taxon>Spermatophyta</taxon>
        <taxon>Pinopsida</taxon>
        <taxon>Pinidae</taxon>
        <taxon>Conifers II</taxon>
        <taxon>Cupressales</taxon>
        <taxon>Taxaceae</taxon>
        <taxon>Taxus</taxon>
    </lineage>
</organism>
<accession>A0AA38GI11</accession>
<gene>
    <name evidence="2" type="ORF">KI387_018186</name>
</gene>
<feature type="non-terminal residue" evidence="2">
    <location>
        <position position="1"/>
    </location>
</feature>
<name>A0AA38GI11_TAXCH</name>
<evidence type="ECO:0000313" key="2">
    <source>
        <dbReference type="EMBL" id="KAH9323547.1"/>
    </source>
</evidence>
<dbReference type="AlphaFoldDB" id="A0AA38GI11"/>
<sequence>ISDITAGIKCSCNCFGSAMGTKQKKGSDSFWPRFKRRIKHDRKGKTYSVEISPTAGKSKALVRILSVSAKGDFIPVTIVSPIDNPTEIITVKSQKSEEKEEVELSKPAHRSWVRVVVGAFGFSRSQSGKVQQVPAVKTAMVDSPKIRRFQKTSSPRDSTLGPVEQQLSVATHSKPPVTEKTKGINLHSKIKAHAASAPCSPMKSRRAAAQPASTSHIHLPPSRLSDEISPAMSFNIHRSAVTNKAITKSAIALKGSSQTVVNLEFTEGYDAAIGVSVLIVVMLCLVLSDKLVAIVCTSLWWYAVAVVKDMARSNEAPNSKPVRVKKQMTKSLSHNNSIDLQSSEYKKKCTTLHSYSQK</sequence>
<dbReference type="EMBL" id="JAHRHJ020000003">
    <property type="protein sequence ID" value="KAH9323547.1"/>
    <property type="molecule type" value="Genomic_DNA"/>
</dbReference>
<dbReference type="Proteomes" id="UP000824469">
    <property type="component" value="Unassembled WGS sequence"/>
</dbReference>
<evidence type="ECO:0000256" key="1">
    <source>
        <dbReference type="SAM" id="MobiDB-lite"/>
    </source>
</evidence>
<proteinExistence type="predicted"/>
<feature type="non-terminal residue" evidence="2">
    <location>
        <position position="358"/>
    </location>
</feature>
<comment type="caution">
    <text evidence="2">The sequence shown here is derived from an EMBL/GenBank/DDBJ whole genome shotgun (WGS) entry which is preliminary data.</text>
</comment>
<evidence type="ECO:0000313" key="3">
    <source>
        <dbReference type="Proteomes" id="UP000824469"/>
    </source>
</evidence>
<keyword evidence="3" id="KW-1185">Reference proteome</keyword>
<dbReference type="OMA" id="SHFSNHA"/>
<reference evidence="2 3" key="1">
    <citation type="journal article" date="2021" name="Nat. Plants">
        <title>The Taxus genome provides insights into paclitaxel biosynthesis.</title>
        <authorList>
            <person name="Xiong X."/>
            <person name="Gou J."/>
            <person name="Liao Q."/>
            <person name="Li Y."/>
            <person name="Zhou Q."/>
            <person name="Bi G."/>
            <person name="Li C."/>
            <person name="Du R."/>
            <person name="Wang X."/>
            <person name="Sun T."/>
            <person name="Guo L."/>
            <person name="Liang H."/>
            <person name="Lu P."/>
            <person name="Wu Y."/>
            <person name="Zhang Z."/>
            <person name="Ro D.K."/>
            <person name="Shang Y."/>
            <person name="Huang S."/>
            <person name="Yan J."/>
        </authorList>
    </citation>
    <scope>NUCLEOTIDE SEQUENCE [LARGE SCALE GENOMIC DNA]</scope>
    <source>
        <strain evidence="2">Ta-2019</strain>
    </source>
</reference>